<gene>
    <name evidence="1" type="ORF">HaLaN_32191</name>
</gene>
<reference evidence="1 2" key="1">
    <citation type="submission" date="2020-02" db="EMBL/GenBank/DDBJ databases">
        <title>Draft genome sequence of Haematococcus lacustris strain NIES-144.</title>
        <authorList>
            <person name="Morimoto D."/>
            <person name="Nakagawa S."/>
            <person name="Yoshida T."/>
            <person name="Sawayama S."/>
        </authorList>
    </citation>
    <scope>NUCLEOTIDE SEQUENCE [LARGE SCALE GENOMIC DNA]</scope>
    <source>
        <strain evidence="1 2">NIES-144</strain>
    </source>
</reference>
<dbReference type="AlphaFoldDB" id="A0A6A0AIZ1"/>
<evidence type="ECO:0000313" key="1">
    <source>
        <dbReference type="EMBL" id="GFH32899.1"/>
    </source>
</evidence>
<organism evidence="1 2">
    <name type="scientific">Haematococcus lacustris</name>
    <name type="common">Green alga</name>
    <name type="synonym">Haematococcus pluvialis</name>
    <dbReference type="NCBI Taxonomy" id="44745"/>
    <lineage>
        <taxon>Eukaryota</taxon>
        <taxon>Viridiplantae</taxon>
        <taxon>Chlorophyta</taxon>
        <taxon>core chlorophytes</taxon>
        <taxon>Chlorophyceae</taxon>
        <taxon>CS clade</taxon>
        <taxon>Chlamydomonadales</taxon>
        <taxon>Haematococcaceae</taxon>
        <taxon>Haematococcus</taxon>
    </lineage>
</organism>
<name>A0A6A0AIZ1_HAELA</name>
<dbReference type="EMBL" id="BLLF01007321">
    <property type="protein sequence ID" value="GFH32899.1"/>
    <property type="molecule type" value="Genomic_DNA"/>
</dbReference>
<evidence type="ECO:0000313" key="2">
    <source>
        <dbReference type="Proteomes" id="UP000485058"/>
    </source>
</evidence>
<accession>A0A6A0AIZ1</accession>
<sequence length="69" mass="7903">MKNVLGMACDSACDLAKLFHRIVHRGHRARLTRPARLLAMFRFEWFGRPVNRQSSQTKTPSPCGVQPRP</sequence>
<comment type="caution">
    <text evidence="1">The sequence shown here is derived from an EMBL/GenBank/DDBJ whole genome shotgun (WGS) entry which is preliminary data.</text>
</comment>
<dbReference type="Proteomes" id="UP000485058">
    <property type="component" value="Unassembled WGS sequence"/>
</dbReference>
<keyword evidence="2" id="KW-1185">Reference proteome</keyword>
<proteinExistence type="predicted"/>
<protein>
    <submittedName>
        <fullName evidence="1">Uncharacterized protein</fullName>
    </submittedName>
</protein>